<dbReference type="InterPro" id="IPR043917">
    <property type="entry name" value="DUF5753"/>
</dbReference>
<sequence>MTAAEALDPDESLWHALSFQLRHERQKRGLSQTATGDIMGVNKHAVSNYEAGRNRMTLVQAVRLDRAWDTGGLFARLRRFAKAVYDPEWGKKVERNQREAEQHKIFQNNVVPLPFQIEGYARSLLAAGQAAGAVDDLDGAVQRRMDHQEAILERRPKPPLVWAVLDELALRQMAPSEVMRAQYEHLIKLSELQHVSLRVLPATATPNIGVDGSFWFFDLPGRQVAAFAGTTLNVGRLIDDQAEAATAAVRFDHLAARVLNEEQSRELLARRIEET</sequence>
<dbReference type="InterPro" id="IPR010982">
    <property type="entry name" value="Lambda_DNA-bd_dom_sf"/>
</dbReference>
<comment type="caution">
    <text evidence="2">The sequence shown here is derived from an EMBL/GenBank/DDBJ whole genome shotgun (WGS) entry which is preliminary data.</text>
</comment>
<keyword evidence="3" id="KW-1185">Reference proteome</keyword>
<proteinExistence type="predicted"/>
<name>A0ABW1A5M3_9ACTN</name>
<dbReference type="CDD" id="cd00093">
    <property type="entry name" value="HTH_XRE"/>
    <property type="match status" value="1"/>
</dbReference>
<accession>A0ABW1A5M3</accession>
<dbReference type="Pfam" id="PF13560">
    <property type="entry name" value="HTH_31"/>
    <property type="match status" value="1"/>
</dbReference>
<dbReference type="Gene3D" id="1.10.260.40">
    <property type="entry name" value="lambda repressor-like DNA-binding domains"/>
    <property type="match status" value="1"/>
</dbReference>
<dbReference type="InterPro" id="IPR001387">
    <property type="entry name" value="Cro/C1-type_HTH"/>
</dbReference>
<protein>
    <submittedName>
        <fullName evidence="2">Helix-turn-helix domain-containing protein</fullName>
    </submittedName>
</protein>
<organism evidence="2 3">
    <name type="scientific">Actinomadura rugatobispora</name>
    <dbReference type="NCBI Taxonomy" id="1994"/>
    <lineage>
        <taxon>Bacteria</taxon>
        <taxon>Bacillati</taxon>
        <taxon>Actinomycetota</taxon>
        <taxon>Actinomycetes</taxon>
        <taxon>Streptosporangiales</taxon>
        <taxon>Thermomonosporaceae</taxon>
        <taxon>Actinomadura</taxon>
    </lineage>
</organism>
<evidence type="ECO:0000259" key="1">
    <source>
        <dbReference type="PROSITE" id="PS50943"/>
    </source>
</evidence>
<evidence type="ECO:0000313" key="2">
    <source>
        <dbReference type="EMBL" id="MFC5750322.1"/>
    </source>
</evidence>
<evidence type="ECO:0000313" key="3">
    <source>
        <dbReference type="Proteomes" id="UP001596074"/>
    </source>
</evidence>
<dbReference type="Proteomes" id="UP001596074">
    <property type="component" value="Unassembled WGS sequence"/>
</dbReference>
<dbReference type="SUPFAM" id="SSF47413">
    <property type="entry name" value="lambda repressor-like DNA-binding domains"/>
    <property type="match status" value="1"/>
</dbReference>
<dbReference type="PROSITE" id="PS50943">
    <property type="entry name" value="HTH_CROC1"/>
    <property type="match status" value="1"/>
</dbReference>
<dbReference type="EMBL" id="JBHSON010000052">
    <property type="protein sequence ID" value="MFC5750322.1"/>
    <property type="molecule type" value="Genomic_DNA"/>
</dbReference>
<dbReference type="RefSeq" id="WP_378286061.1">
    <property type="nucleotide sequence ID" value="NZ_JBHSON010000052.1"/>
</dbReference>
<dbReference type="SMART" id="SM00530">
    <property type="entry name" value="HTH_XRE"/>
    <property type="match status" value="1"/>
</dbReference>
<gene>
    <name evidence="2" type="ORF">ACFPZN_32255</name>
</gene>
<dbReference type="Pfam" id="PF19054">
    <property type="entry name" value="DUF5753"/>
    <property type="match status" value="1"/>
</dbReference>
<feature type="domain" description="HTH cro/C1-type" evidence="1">
    <location>
        <begin position="21"/>
        <end position="55"/>
    </location>
</feature>
<reference evidence="3" key="1">
    <citation type="journal article" date="2019" name="Int. J. Syst. Evol. Microbiol.">
        <title>The Global Catalogue of Microorganisms (GCM) 10K type strain sequencing project: providing services to taxonomists for standard genome sequencing and annotation.</title>
        <authorList>
            <consortium name="The Broad Institute Genomics Platform"/>
            <consortium name="The Broad Institute Genome Sequencing Center for Infectious Disease"/>
            <person name="Wu L."/>
            <person name="Ma J."/>
        </authorList>
    </citation>
    <scope>NUCLEOTIDE SEQUENCE [LARGE SCALE GENOMIC DNA]</scope>
    <source>
        <strain evidence="3">KCTC 42087</strain>
    </source>
</reference>